<protein>
    <recommendedName>
        <fullName evidence="4">phosphoglycolate phosphatase</fullName>
        <ecNumber evidence="4">3.1.3.18</ecNumber>
    </recommendedName>
</protein>
<dbReference type="GO" id="GO:0005829">
    <property type="term" value="C:cytosol"/>
    <property type="evidence" value="ECO:0007669"/>
    <property type="project" value="TreeGrafter"/>
</dbReference>
<dbReference type="Gene3D" id="1.10.150.240">
    <property type="entry name" value="Putative phosphatase, domain 2"/>
    <property type="match status" value="1"/>
</dbReference>
<dbReference type="EC" id="3.1.3.18" evidence="4"/>
<dbReference type="InterPro" id="IPR023198">
    <property type="entry name" value="PGP-like_dom2"/>
</dbReference>
<sequence length="220" mass="24420">MNPLLAFDLDGTLIDSAPDIVVAVNRTLKNHGKITLSDEVIISHIGEGLKKLIADLFLEDNLEPSQIVELEMEFLRIYEEEMFNRTTIFPGVENFLSSYQGPMAIITNKNEKPAKAILSHLGLDRFPWVNVFGADTLEERKPSPLPLQTMMKLASRTPQNTFMIGDGIPDVLSALRAGVPSIAIGFGYTSISLLEKYEPKGVLGHYQDLHSLLEKLSVRA</sequence>
<dbReference type="GO" id="GO:0006281">
    <property type="term" value="P:DNA repair"/>
    <property type="evidence" value="ECO:0007669"/>
    <property type="project" value="TreeGrafter"/>
</dbReference>
<reference evidence="5 6" key="1">
    <citation type="submission" date="2016-03" db="EMBL/GenBank/DDBJ databases">
        <authorList>
            <person name="Ploux O."/>
        </authorList>
    </citation>
    <scope>NUCLEOTIDE SEQUENCE [LARGE SCALE GENOMIC DNA]</scope>
    <source>
        <strain evidence="5 6">BER2</strain>
    </source>
</reference>
<dbReference type="InterPro" id="IPR023214">
    <property type="entry name" value="HAD_sf"/>
</dbReference>
<dbReference type="GO" id="GO:0008967">
    <property type="term" value="F:phosphoglycolate phosphatase activity"/>
    <property type="evidence" value="ECO:0007669"/>
    <property type="project" value="UniProtKB-EC"/>
</dbReference>
<dbReference type="SFLD" id="SFLDS00003">
    <property type="entry name" value="Haloacid_Dehalogenase"/>
    <property type="match status" value="1"/>
</dbReference>
<proteinExistence type="inferred from homology"/>
<dbReference type="RefSeq" id="WP_063244808.1">
    <property type="nucleotide sequence ID" value="NZ_CP168967.1"/>
</dbReference>
<comment type="caution">
    <text evidence="5">The sequence shown here is derived from an EMBL/GenBank/DDBJ whole genome shotgun (WGS) entry which is preliminary data.</text>
</comment>
<dbReference type="OrthoDB" id="5291317at2"/>
<dbReference type="PANTHER" id="PTHR43434:SF1">
    <property type="entry name" value="PHOSPHOGLYCOLATE PHOSPHATASE"/>
    <property type="match status" value="1"/>
</dbReference>
<organism evidence="5 6">
    <name type="scientific">Bdellovibrio bacteriovorus</name>
    <dbReference type="NCBI Taxonomy" id="959"/>
    <lineage>
        <taxon>Bacteria</taxon>
        <taxon>Pseudomonadati</taxon>
        <taxon>Bdellovibrionota</taxon>
        <taxon>Bdellovibrionia</taxon>
        <taxon>Bdellovibrionales</taxon>
        <taxon>Pseudobdellovibrionaceae</taxon>
        <taxon>Bdellovibrio</taxon>
    </lineage>
</organism>
<accession>A0A150WD33</accession>
<dbReference type="SFLD" id="SFLDG01129">
    <property type="entry name" value="C1.5:_HAD__Beta-PGM__Phosphata"/>
    <property type="match status" value="1"/>
</dbReference>
<dbReference type="InterPro" id="IPR036412">
    <property type="entry name" value="HAD-like_sf"/>
</dbReference>
<evidence type="ECO:0000313" key="5">
    <source>
        <dbReference type="EMBL" id="KYG60817.1"/>
    </source>
</evidence>
<gene>
    <name evidence="5" type="ORF">AZI85_10930</name>
</gene>
<dbReference type="EMBL" id="LUKF01000019">
    <property type="protein sequence ID" value="KYG60817.1"/>
    <property type="molecule type" value="Genomic_DNA"/>
</dbReference>
<dbReference type="InterPro" id="IPR041492">
    <property type="entry name" value="HAD_2"/>
</dbReference>
<dbReference type="Proteomes" id="UP000075391">
    <property type="component" value="Unassembled WGS sequence"/>
</dbReference>
<comment type="pathway">
    <text evidence="2">Organic acid metabolism; glycolate biosynthesis; glycolate from 2-phosphoglycolate: step 1/1.</text>
</comment>
<name>A0A150WD33_BDEBC</name>
<evidence type="ECO:0000256" key="3">
    <source>
        <dbReference type="ARBA" id="ARBA00006171"/>
    </source>
</evidence>
<dbReference type="SUPFAM" id="SSF56784">
    <property type="entry name" value="HAD-like"/>
    <property type="match status" value="1"/>
</dbReference>
<comment type="catalytic activity">
    <reaction evidence="1">
        <text>2-phosphoglycolate + H2O = glycolate + phosphate</text>
        <dbReference type="Rhea" id="RHEA:14369"/>
        <dbReference type="ChEBI" id="CHEBI:15377"/>
        <dbReference type="ChEBI" id="CHEBI:29805"/>
        <dbReference type="ChEBI" id="CHEBI:43474"/>
        <dbReference type="ChEBI" id="CHEBI:58033"/>
        <dbReference type="EC" id="3.1.3.18"/>
    </reaction>
</comment>
<evidence type="ECO:0000256" key="1">
    <source>
        <dbReference type="ARBA" id="ARBA00000830"/>
    </source>
</evidence>
<comment type="similarity">
    <text evidence="3">Belongs to the HAD-like hydrolase superfamily. CbbY/CbbZ/Gph/YieH family.</text>
</comment>
<dbReference type="Pfam" id="PF13419">
    <property type="entry name" value="HAD_2"/>
    <property type="match status" value="1"/>
</dbReference>
<dbReference type="AlphaFoldDB" id="A0A150WD33"/>
<dbReference type="PANTHER" id="PTHR43434">
    <property type="entry name" value="PHOSPHOGLYCOLATE PHOSPHATASE"/>
    <property type="match status" value="1"/>
</dbReference>
<dbReference type="InterPro" id="IPR050155">
    <property type="entry name" value="HAD-like_hydrolase_sf"/>
</dbReference>
<dbReference type="Gene3D" id="3.40.50.1000">
    <property type="entry name" value="HAD superfamily/HAD-like"/>
    <property type="match status" value="1"/>
</dbReference>
<evidence type="ECO:0000256" key="4">
    <source>
        <dbReference type="ARBA" id="ARBA00013078"/>
    </source>
</evidence>
<evidence type="ECO:0000256" key="2">
    <source>
        <dbReference type="ARBA" id="ARBA00004818"/>
    </source>
</evidence>
<evidence type="ECO:0000313" key="6">
    <source>
        <dbReference type="Proteomes" id="UP000075391"/>
    </source>
</evidence>